<dbReference type="InterPro" id="IPR013783">
    <property type="entry name" value="Ig-like_fold"/>
</dbReference>
<dbReference type="GO" id="GO:0002250">
    <property type="term" value="P:adaptive immune response"/>
    <property type="evidence" value="ECO:0007669"/>
    <property type="project" value="UniProtKB-KW"/>
</dbReference>
<dbReference type="Pfam" id="PF07686">
    <property type="entry name" value="V-set"/>
    <property type="match status" value="1"/>
</dbReference>
<dbReference type="InterPro" id="IPR036179">
    <property type="entry name" value="Ig-like_dom_sf"/>
</dbReference>
<feature type="domain" description="Ig-like" evidence="4">
    <location>
        <begin position="5"/>
        <end position="126"/>
    </location>
</feature>
<evidence type="ECO:0000313" key="5">
    <source>
        <dbReference type="Ensembl" id="ENSCCNP00000006822.1"/>
    </source>
</evidence>
<dbReference type="FunFam" id="2.60.40.10:FF:002528">
    <property type="entry name" value="Immunoglobulin heavy variable 1-49"/>
    <property type="match status" value="1"/>
</dbReference>
<dbReference type="PANTHER" id="PTHR23266">
    <property type="entry name" value="IMMUNOGLOBULIN HEAVY CHAIN"/>
    <property type="match status" value="1"/>
</dbReference>
<dbReference type="GO" id="GO:0019814">
    <property type="term" value="C:immunoglobulin complex"/>
    <property type="evidence" value="ECO:0007669"/>
    <property type="project" value="UniProtKB-KW"/>
</dbReference>
<dbReference type="Gene3D" id="2.60.40.10">
    <property type="entry name" value="Immunoglobulins"/>
    <property type="match status" value="1"/>
</dbReference>
<protein>
    <recommendedName>
        <fullName evidence="4">Ig-like domain-containing protein</fullName>
    </recommendedName>
</protein>
<sequence length="126" mass="14461">MELEPDRTIDPFCILTISVHTQVLLEQPGAELRKPGTSVNVSCKTSGLTFTNSYMHWVRQRPSQGLEWTGRIDLEGDRTKYAQNFKGRFTLTVDRSTNTSFMELSRLTAEDQSMYYCARHHVKTIS</sequence>
<dbReference type="InterPro" id="IPR013106">
    <property type="entry name" value="Ig_V-set"/>
</dbReference>
<dbReference type="PROSITE" id="PS50835">
    <property type="entry name" value="IG_LIKE"/>
    <property type="match status" value="1"/>
</dbReference>
<name>A0A8C0ZNZ9_CASCN</name>
<reference evidence="5" key="1">
    <citation type="submission" date="2023-09" db="UniProtKB">
        <authorList>
            <consortium name="Ensembl"/>
        </authorList>
    </citation>
    <scope>IDENTIFICATION</scope>
</reference>
<evidence type="ECO:0000256" key="3">
    <source>
        <dbReference type="ARBA" id="ARBA00043265"/>
    </source>
</evidence>
<dbReference type="InterPro" id="IPR050199">
    <property type="entry name" value="IgHV"/>
</dbReference>
<keyword evidence="1" id="KW-0391">Immunity</keyword>
<evidence type="ECO:0000259" key="4">
    <source>
        <dbReference type="PROSITE" id="PS50835"/>
    </source>
</evidence>
<dbReference type="SUPFAM" id="SSF48726">
    <property type="entry name" value="Immunoglobulin"/>
    <property type="match status" value="1"/>
</dbReference>
<evidence type="ECO:0000256" key="1">
    <source>
        <dbReference type="ARBA" id="ARBA00022859"/>
    </source>
</evidence>
<dbReference type="InterPro" id="IPR007110">
    <property type="entry name" value="Ig-like_dom"/>
</dbReference>
<evidence type="ECO:0000256" key="2">
    <source>
        <dbReference type="ARBA" id="ARBA00023130"/>
    </source>
</evidence>
<organism evidence="5">
    <name type="scientific">Castor canadensis</name>
    <name type="common">American beaver</name>
    <dbReference type="NCBI Taxonomy" id="51338"/>
    <lineage>
        <taxon>Eukaryota</taxon>
        <taxon>Metazoa</taxon>
        <taxon>Chordata</taxon>
        <taxon>Craniata</taxon>
        <taxon>Vertebrata</taxon>
        <taxon>Euteleostomi</taxon>
        <taxon>Mammalia</taxon>
        <taxon>Eutheria</taxon>
        <taxon>Euarchontoglires</taxon>
        <taxon>Glires</taxon>
        <taxon>Rodentia</taxon>
        <taxon>Castorimorpha</taxon>
        <taxon>Castoridae</taxon>
        <taxon>Castor</taxon>
    </lineage>
</organism>
<accession>A0A8C0ZNZ9</accession>
<dbReference type="AlphaFoldDB" id="A0A8C0ZNZ9"/>
<dbReference type="GO" id="GO:0005576">
    <property type="term" value="C:extracellular region"/>
    <property type="evidence" value="ECO:0007669"/>
    <property type="project" value="UniProtKB-ARBA"/>
</dbReference>
<keyword evidence="3" id="KW-1280">Immunoglobulin</keyword>
<dbReference type="SMART" id="SM00406">
    <property type="entry name" value="IGv"/>
    <property type="match status" value="1"/>
</dbReference>
<keyword evidence="2" id="KW-1064">Adaptive immunity</keyword>
<dbReference type="Ensembl" id="ENSCCNT00000009029.1">
    <property type="protein sequence ID" value="ENSCCNP00000006822.1"/>
    <property type="gene ID" value="ENSCCNG00000007285.1"/>
</dbReference>
<proteinExistence type="predicted"/>